<reference evidence="7 8" key="1">
    <citation type="submission" date="2014-03" db="EMBL/GenBank/DDBJ databases">
        <title>Selection and divergence in the genomes of co-occurring obligate luminous symbionts with specific hosts.</title>
        <authorList>
            <person name="Hendry T.A."/>
            <person name="de Wet J.R."/>
            <person name="Dunlap P.V."/>
        </authorList>
    </citation>
    <scope>NUCLEOTIDE SEQUENCE [LARGE SCALE GENOMIC DNA]</scope>
    <source>
        <strain evidence="7 8">Ppalp.1</strain>
    </source>
</reference>
<dbReference type="PANTHER" id="PTHR18934">
    <property type="entry name" value="ATP-DEPENDENT RNA HELICASE"/>
    <property type="match status" value="1"/>
</dbReference>
<dbReference type="InterPro" id="IPR011545">
    <property type="entry name" value="DEAD/DEAH_box_helicase_dom"/>
</dbReference>
<sequence>MLQINYPEILPISKIKSNISTAIKEHQVVIVAGDTGSGKTTQLPKICLESSCGKFGLIGHTQPRRLAARSVASRIAKEMGSQLGEYVGYKVRFDEQVSGKTKIKLMTDGVLLAEIQHDRFLKRYDTIIIDEAHERSLNIDFILGYLKTIIPRRPDLKVIITSATIDLERFSQYFDGAPIIKVSSSTYPVETRYRPICDEHSSTKNQLEGLFESIDELCHEGEGDILIFMNGEREIHDTADALRKRNLLDVEIVSLYARLSSDEQNKIFQLHSVRRIVLATNIAETSLTVPGIKYVIDPGTARISYYSYRAKIQRLPIEPISQASANQRRGRCGRTAKGVCIRLYSEKDFDSRPEFTIPEILRTNLAEVILKMATLGLGDIQKFPFIEAPNKRNIQDGVRLLEELGAIKFVSGSNNLHGYNVDANLTLIGRQLACLPIDLRFARMVLEASKHSCLKELMIIVSALSIQDPREWPSDKKKLSDERHRRFFHAQSDFLTFVNLWRYIHKQKKILTGNQFRKQCKRDFLNCSRVCEWQDVYLQISQAMNLMNFRLNEQEGSYSSVHISILSGALSYVGIKDQRKNEYKGVRNIKFCIFPTSGLFKKQPKWIVSAELLETSKLWGHIVAQIQPDWIKVVAEHLLKRSYSEPHWLKKYAAVFAYERVMLYGLIICPKSLVNYGSINAALSRKVFIRSALLDGDWKSEHAFLDKNRKLLREVEELEHKSRCRNILVDDDQLFDFYDRRLAKEVVSGRHFDEWWGRVSKHDSKLLNFEKEMLFKSDADYITISNYPNFWYQNDFKLKLSYRFEPGSQGDGVTVHIPISVLNQIEPVGFDWHVPGLRRELVVSLIKALPKTLRKNFISAQNYADTFLSSVTSTNRPLLDVLEKELQRMTGVKVLRRDWNSNRVPEHLKMKFCVIDHQGCKLRESKDLNYLKRDLKDQIKRTLSKVDDDGIEQQGLKTWSFGKLPKVYWRKRGDFELKAYPALVDDGDSVAIKLFATEEEQISAMHSGHCRLILLNVPSPVRYLHKILSNKSKLSLYFNPYGKVLDLIDDCVFCSVGKLIEEKGGESWDLDNFELLREHVAIELSHTVVDVTQQVEKILMIASAINKTLKDEIDFTTKSAFLDIKTQVGSLVFSGFVSEYGWRRLPDILRYMRAIQKRIEKLSIDSHKDRLHMLKIESLNNDYKKLLHNIPKGVIVPENVKVIRWMIEELRVSYFAQQLGTSYTVSDKKVRSAIEACGLLK</sequence>
<dbReference type="Pfam" id="PF21010">
    <property type="entry name" value="HA2_C"/>
    <property type="match status" value="1"/>
</dbReference>
<keyword evidence="2" id="KW-0378">Hydrolase</keyword>
<evidence type="ECO:0000259" key="6">
    <source>
        <dbReference type="PROSITE" id="PS51194"/>
    </source>
</evidence>
<proteinExistence type="predicted"/>
<gene>
    <name evidence="7" type="primary">hrpA</name>
    <name evidence="7" type="ORF">CF67_03048</name>
</gene>
<dbReference type="eggNOG" id="COG1643">
    <property type="taxonomic scope" value="Bacteria"/>
</dbReference>
<keyword evidence="8" id="KW-1185">Reference proteome</keyword>
<dbReference type="Pfam" id="PF11898">
    <property type="entry name" value="DUF3418"/>
    <property type="match status" value="1"/>
</dbReference>
<evidence type="ECO:0000256" key="1">
    <source>
        <dbReference type="ARBA" id="ARBA00022741"/>
    </source>
</evidence>
<dbReference type="SMART" id="SM00487">
    <property type="entry name" value="DEXDc"/>
    <property type="match status" value="1"/>
</dbReference>
<evidence type="ECO:0000313" key="7">
    <source>
        <dbReference type="EMBL" id="KEY91233.1"/>
    </source>
</evidence>
<dbReference type="Pfam" id="PF00270">
    <property type="entry name" value="DEAD"/>
    <property type="match status" value="1"/>
</dbReference>
<comment type="caution">
    <text evidence="7">The sequence shown here is derived from an EMBL/GenBank/DDBJ whole genome shotgun (WGS) entry which is preliminary data.</text>
</comment>
<dbReference type="InterPro" id="IPR001650">
    <property type="entry name" value="Helicase_C-like"/>
</dbReference>
<dbReference type="OrthoDB" id="9805617at2"/>
<dbReference type="SMART" id="SM00847">
    <property type="entry name" value="HA2"/>
    <property type="match status" value="1"/>
</dbReference>
<dbReference type="InterPro" id="IPR014001">
    <property type="entry name" value="Helicase_ATP-bd"/>
</dbReference>
<dbReference type="Gene3D" id="3.40.50.300">
    <property type="entry name" value="P-loop containing nucleotide triphosphate hydrolases"/>
    <property type="match status" value="2"/>
</dbReference>
<dbReference type="InterPro" id="IPR011709">
    <property type="entry name" value="DEAD-box_helicase_OB_fold"/>
</dbReference>
<feature type="domain" description="Helicase C-terminal" evidence="6">
    <location>
        <begin position="213"/>
        <end position="376"/>
    </location>
</feature>
<evidence type="ECO:0000259" key="5">
    <source>
        <dbReference type="PROSITE" id="PS51192"/>
    </source>
</evidence>
<dbReference type="PROSITE" id="PS51194">
    <property type="entry name" value="HELICASE_CTER"/>
    <property type="match status" value="1"/>
</dbReference>
<name>A0A084CN54_9GAMM</name>
<keyword evidence="3 7" id="KW-0347">Helicase</keyword>
<dbReference type="PROSITE" id="PS51192">
    <property type="entry name" value="HELICASE_ATP_BIND_1"/>
    <property type="match status" value="1"/>
</dbReference>
<dbReference type="STRING" id="1179155.CF67_03048"/>
<dbReference type="GO" id="GO:0016787">
    <property type="term" value="F:hydrolase activity"/>
    <property type="evidence" value="ECO:0007669"/>
    <property type="project" value="UniProtKB-KW"/>
</dbReference>
<protein>
    <submittedName>
        <fullName evidence="7">ATP-dependent RNA helicase hrpA</fullName>
    </submittedName>
</protein>
<dbReference type="GO" id="GO:0005524">
    <property type="term" value="F:ATP binding"/>
    <property type="evidence" value="ECO:0007669"/>
    <property type="project" value="UniProtKB-KW"/>
</dbReference>
<dbReference type="Pfam" id="PF07717">
    <property type="entry name" value="OB_NTP_bind"/>
    <property type="match status" value="1"/>
</dbReference>
<dbReference type="FunFam" id="3.40.50.300:FF:001922">
    <property type="entry name" value="DEAH (Asp-Glu-Ala-His) box polypeptide 29"/>
    <property type="match status" value="1"/>
</dbReference>
<dbReference type="SUPFAM" id="SSF52540">
    <property type="entry name" value="P-loop containing nucleoside triphosphate hydrolases"/>
    <property type="match status" value="1"/>
</dbReference>
<dbReference type="AlphaFoldDB" id="A0A084CN54"/>
<dbReference type="NCBIfam" id="TIGR01967">
    <property type="entry name" value="DEAH_box_HrpA"/>
    <property type="match status" value="1"/>
</dbReference>
<accession>A0A084CN54</accession>
<dbReference type="InterPro" id="IPR007502">
    <property type="entry name" value="Helicase-assoc_dom"/>
</dbReference>
<feature type="domain" description="Helicase ATP-binding" evidence="5">
    <location>
        <begin position="20"/>
        <end position="183"/>
    </location>
</feature>
<evidence type="ECO:0000256" key="3">
    <source>
        <dbReference type="ARBA" id="ARBA00022806"/>
    </source>
</evidence>
<dbReference type="FunFam" id="3.40.50.300:FF:000439">
    <property type="entry name" value="ATP-dependent RNA helicase HrpA"/>
    <property type="match status" value="1"/>
</dbReference>
<dbReference type="InterPro" id="IPR027417">
    <property type="entry name" value="P-loop_NTPase"/>
</dbReference>
<dbReference type="CDD" id="cd18791">
    <property type="entry name" value="SF2_C_RHA"/>
    <property type="match status" value="1"/>
</dbReference>
<dbReference type="Gene3D" id="1.20.120.1080">
    <property type="match status" value="1"/>
</dbReference>
<dbReference type="InterPro" id="IPR024590">
    <property type="entry name" value="HrpA_C"/>
</dbReference>
<dbReference type="SMART" id="SM00490">
    <property type="entry name" value="HELICc"/>
    <property type="match status" value="1"/>
</dbReference>
<dbReference type="InterPro" id="IPR010222">
    <property type="entry name" value="RNA_helicase_HrpA"/>
</dbReference>
<keyword evidence="1" id="KW-0547">Nucleotide-binding</keyword>
<dbReference type="PANTHER" id="PTHR18934:SF99">
    <property type="entry name" value="ATP-DEPENDENT RNA HELICASE DHX37-RELATED"/>
    <property type="match status" value="1"/>
</dbReference>
<keyword evidence="4" id="KW-0067">ATP-binding</keyword>
<dbReference type="Pfam" id="PF00271">
    <property type="entry name" value="Helicase_C"/>
    <property type="match status" value="1"/>
</dbReference>
<dbReference type="EMBL" id="JGVK01000022">
    <property type="protein sequence ID" value="KEY91233.1"/>
    <property type="molecule type" value="Genomic_DNA"/>
</dbReference>
<evidence type="ECO:0000313" key="8">
    <source>
        <dbReference type="Proteomes" id="UP000053784"/>
    </source>
</evidence>
<dbReference type="NCBIfam" id="NF008348">
    <property type="entry name" value="PRK11131.1"/>
    <property type="match status" value="1"/>
</dbReference>
<dbReference type="GO" id="GO:0003723">
    <property type="term" value="F:RNA binding"/>
    <property type="evidence" value="ECO:0007669"/>
    <property type="project" value="TreeGrafter"/>
</dbReference>
<evidence type="ECO:0000256" key="4">
    <source>
        <dbReference type="ARBA" id="ARBA00022840"/>
    </source>
</evidence>
<dbReference type="Proteomes" id="UP000053784">
    <property type="component" value="Unassembled WGS sequence"/>
</dbReference>
<dbReference type="FunFam" id="1.20.120.1080:FF:000005">
    <property type="entry name" value="ATP-dependent helicase HrpA"/>
    <property type="match status" value="1"/>
</dbReference>
<evidence type="ECO:0000256" key="2">
    <source>
        <dbReference type="ARBA" id="ARBA00022801"/>
    </source>
</evidence>
<organism evidence="7 8">
    <name type="scientific">Candidatus Photodesmus blepharonis</name>
    <dbReference type="NCBI Taxonomy" id="1179155"/>
    <lineage>
        <taxon>Bacteria</taxon>
        <taxon>Pseudomonadati</taxon>
        <taxon>Pseudomonadota</taxon>
        <taxon>Gammaproteobacteria</taxon>
        <taxon>Vibrionales</taxon>
        <taxon>Vibrionaceae</taxon>
        <taxon>Candidatus Photodesmus</taxon>
    </lineage>
</organism>
<dbReference type="GO" id="GO:0003724">
    <property type="term" value="F:RNA helicase activity"/>
    <property type="evidence" value="ECO:0007669"/>
    <property type="project" value="InterPro"/>
</dbReference>